<proteinExistence type="predicted"/>
<name>A0A9P8MFJ1_9HYPO</name>
<evidence type="ECO:0000313" key="2">
    <source>
        <dbReference type="EMBL" id="KAH0599345.1"/>
    </source>
</evidence>
<comment type="caution">
    <text evidence="2">The sequence shown here is derived from an EMBL/GenBank/DDBJ whole genome shotgun (WGS) entry which is preliminary data.</text>
</comment>
<accession>A0A9P8MFJ1</accession>
<evidence type="ECO:0000313" key="3">
    <source>
        <dbReference type="Proteomes" id="UP000764110"/>
    </source>
</evidence>
<keyword evidence="3" id="KW-1185">Reference proteome</keyword>
<gene>
    <name evidence="2" type="ORF">MHUMG1_03462</name>
</gene>
<feature type="region of interest" description="Disordered" evidence="1">
    <location>
        <begin position="29"/>
        <end position="51"/>
    </location>
</feature>
<dbReference type="AlphaFoldDB" id="A0A9P8MFJ1"/>
<dbReference type="EMBL" id="JACEFI010000004">
    <property type="protein sequence ID" value="KAH0599345.1"/>
    <property type="molecule type" value="Genomic_DNA"/>
</dbReference>
<protein>
    <submittedName>
        <fullName evidence="2">Uncharacterized protein</fullName>
    </submittedName>
</protein>
<reference evidence="2 3" key="1">
    <citation type="submission" date="2020-07" db="EMBL/GenBank/DDBJ databases">
        <title>Metarhizium humberi genome.</title>
        <authorList>
            <person name="Lysoe E."/>
        </authorList>
    </citation>
    <scope>NUCLEOTIDE SEQUENCE [LARGE SCALE GENOMIC DNA]</scope>
    <source>
        <strain evidence="2 3">ESALQ1638</strain>
    </source>
</reference>
<evidence type="ECO:0000256" key="1">
    <source>
        <dbReference type="SAM" id="MobiDB-lite"/>
    </source>
</evidence>
<organism evidence="2 3">
    <name type="scientific">Metarhizium humberi</name>
    <dbReference type="NCBI Taxonomy" id="2596975"/>
    <lineage>
        <taxon>Eukaryota</taxon>
        <taxon>Fungi</taxon>
        <taxon>Dikarya</taxon>
        <taxon>Ascomycota</taxon>
        <taxon>Pezizomycotina</taxon>
        <taxon>Sordariomycetes</taxon>
        <taxon>Hypocreomycetidae</taxon>
        <taxon>Hypocreales</taxon>
        <taxon>Clavicipitaceae</taxon>
        <taxon>Metarhizium</taxon>
    </lineage>
</organism>
<dbReference type="Proteomes" id="UP000764110">
    <property type="component" value="Unassembled WGS sequence"/>
</dbReference>
<sequence>MLTAKLDTSHLDGFTLFTRMTRQQVYSAGNANGTRNMGYGPTVKVPVRPPQSNAQSNKFAIMGIYSDDDIDINLGDTGCLEYKPCDPYNDHPFPSLCLHTLTPARKDIRSQ</sequence>